<organism evidence="1 2">
    <name type="scientific">Pieris rapae granulovirus Wuhan</name>
    <dbReference type="NCBI Taxonomy" id="2848030"/>
    <lineage>
        <taxon>Viruses</taxon>
        <taxon>Viruses incertae sedis</taxon>
        <taxon>Naldaviricetes</taxon>
        <taxon>Lefavirales</taxon>
        <taxon>Baculoviridae</taxon>
        <taxon>Betabaculovirus</taxon>
        <taxon>Betabaculovirus arrapae</taxon>
    </lineage>
</organism>
<dbReference type="OrthoDB" id="29175at10239"/>
<reference evidence="1 2" key="2">
    <citation type="journal article" date="2012" name="J. Virol.">
        <title>The Genome of Pieris rapae Granulovirus.</title>
        <authorList>
            <person name="Zhang B.Q."/>
            <person name="Cheng R.L."/>
            <person name="Wang X.F."/>
            <person name="Zhang C.X."/>
        </authorList>
    </citation>
    <scope>NUCLEOTIDE SEQUENCE [LARGE SCALE GENOMIC DNA]</scope>
    <source>
        <strain evidence="1">Wuhan</strain>
    </source>
</reference>
<dbReference type="Proteomes" id="UP000202544">
    <property type="component" value="Segment"/>
</dbReference>
<protein>
    <submittedName>
        <fullName evidence="1">PrGVORF103</fullName>
    </submittedName>
</protein>
<dbReference type="EMBL" id="GQ884143">
    <property type="protein sequence ID" value="ACZ63589.1"/>
    <property type="molecule type" value="Genomic_DNA"/>
</dbReference>
<proteinExistence type="predicted"/>
<dbReference type="GeneID" id="11107110"/>
<keyword evidence="2" id="KW-1185">Reference proteome</keyword>
<name>D2J4S0_9BBAC</name>
<reference evidence="1 2" key="1">
    <citation type="journal article" date="2011" name="J. Proteome Res.">
        <title>ODV-associated proteins of the Pieris rapae granulovirus.</title>
        <authorList>
            <person name="Wang X.F."/>
            <person name="Zhang B.Q."/>
            <person name="Xu H.J."/>
            <person name="Cui Y.J."/>
            <person name="Xu Y.P."/>
            <person name="Zhang M.J."/>
            <person name="Han Y.S."/>
            <person name="Lee Y.S."/>
            <person name="Bao Y.Y."/>
            <person name="Zhang C.X."/>
        </authorList>
    </citation>
    <scope>NUCLEOTIDE SEQUENCE [LARGE SCALE GENOMIC DNA]</scope>
    <source>
        <strain evidence="1">Wuhan</strain>
    </source>
</reference>
<sequence length="50" mass="6040">MNKEEKNKQPMYTVKLGAIIVKTVQYVYTPAWNKTHNGKTWYIRHKSKTW</sequence>
<accession>D2J4S0</accession>
<evidence type="ECO:0000313" key="2">
    <source>
        <dbReference type="Proteomes" id="UP000202544"/>
    </source>
</evidence>
<dbReference type="KEGG" id="vg:11107110"/>
<dbReference type="RefSeq" id="YP_003429427.1">
    <property type="nucleotide sequence ID" value="NC_013797.1"/>
</dbReference>
<evidence type="ECO:0000313" key="1">
    <source>
        <dbReference type="EMBL" id="ACZ63589.1"/>
    </source>
</evidence>